<sequence length="218" mass="22280">MRRSWQLTFGLLLTALAGYIDAIGFIQLSGLYTSFMSGNTTQLGVSVSHGALGQAVMPAVLIATFLIGSTIASGLSIVTPAPWKTAAVLAYEAILLVGAFALGLQLPQLSLASFFLALAMGAQNAVLGSVQGFRAGTTFITGALFSLGQKLAAAFTKTGPPSGWIGDAAVWLALLIGAVAGAAVYDRLGIFALVFPAGLTVCLAVMAALFARTHRADA</sequence>
<dbReference type="InterPro" id="IPR010699">
    <property type="entry name" value="DUF1275"/>
</dbReference>
<reference evidence="2" key="2">
    <citation type="submission" date="2021-08" db="EMBL/GenBank/DDBJ databases">
        <authorList>
            <person name="Tani A."/>
            <person name="Ola A."/>
            <person name="Ogura Y."/>
            <person name="Katsura K."/>
            <person name="Hayashi T."/>
        </authorList>
    </citation>
    <scope>NUCLEOTIDE SEQUENCE</scope>
    <source>
        <strain evidence="2">DSM 19015</strain>
    </source>
</reference>
<keyword evidence="1" id="KW-0472">Membrane</keyword>
<protein>
    <recommendedName>
        <fullName evidence="4">DUF1275 domain-containing protein</fullName>
    </recommendedName>
</protein>
<reference evidence="2" key="1">
    <citation type="journal article" date="2021" name="Front. Microbiol.">
        <title>Comprehensive Comparative Genomics and Phenotyping of Methylobacterium Species.</title>
        <authorList>
            <person name="Alessa O."/>
            <person name="Ogura Y."/>
            <person name="Fujitani Y."/>
            <person name="Takami H."/>
            <person name="Hayashi T."/>
            <person name="Sahin N."/>
            <person name="Tani A."/>
        </authorList>
    </citation>
    <scope>NUCLEOTIDE SEQUENCE</scope>
    <source>
        <strain evidence="2">DSM 19015</strain>
    </source>
</reference>
<keyword evidence="3" id="KW-1185">Reference proteome</keyword>
<keyword evidence="1" id="KW-1133">Transmembrane helix</keyword>
<feature type="transmembrane region" description="Helical" evidence="1">
    <location>
        <begin position="93"/>
        <end position="120"/>
    </location>
</feature>
<comment type="caution">
    <text evidence="2">The sequence shown here is derived from an EMBL/GenBank/DDBJ whole genome shotgun (WGS) entry which is preliminary data.</text>
</comment>
<evidence type="ECO:0000313" key="3">
    <source>
        <dbReference type="Proteomes" id="UP001055125"/>
    </source>
</evidence>
<feature type="transmembrane region" description="Helical" evidence="1">
    <location>
        <begin position="164"/>
        <end position="184"/>
    </location>
</feature>
<dbReference type="PANTHER" id="PTHR37314:SF4">
    <property type="entry name" value="UPF0700 TRANSMEMBRANE PROTEIN YOAK"/>
    <property type="match status" value="1"/>
</dbReference>
<dbReference type="EMBL" id="BPQP01000034">
    <property type="protein sequence ID" value="GJD95278.1"/>
    <property type="molecule type" value="Genomic_DNA"/>
</dbReference>
<evidence type="ECO:0000313" key="2">
    <source>
        <dbReference type="EMBL" id="GJD95278.1"/>
    </source>
</evidence>
<accession>A0ABQ4RYL2</accession>
<name>A0ABQ4RYL2_9HYPH</name>
<gene>
    <name evidence="2" type="ORF">OCOJLMKI_2489</name>
</gene>
<proteinExistence type="predicted"/>
<organism evidence="2 3">
    <name type="scientific">Methylobacterium iners</name>
    <dbReference type="NCBI Taxonomy" id="418707"/>
    <lineage>
        <taxon>Bacteria</taxon>
        <taxon>Pseudomonadati</taxon>
        <taxon>Pseudomonadota</taxon>
        <taxon>Alphaproteobacteria</taxon>
        <taxon>Hyphomicrobiales</taxon>
        <taxon>Methylobacteriaceae</taxon>
        <taxon>Methylobacterium</taxon>
    </lineage>
</organism>
<feature type="transmembrane region" description="Helical" evidence="1">
    <location>
        <begin position="132"/>
        <end position="152"/>
    </location>
</feature>
<feature type="transmembrane region" description="Helical" evidence="1">
    <location>
        <begin position="55"/>
        <end position="81"/>
    </location>
</feature>
<evidence type="ECO:0008006" key="4">
    <source>
        <dbReference type="Google" id="ProtNLM"/>
    </source>
</evidence>
<evidence type="ECO:0000256" key="1">
    <source>
        <dbReference type="SAM" id="Phobius"/>
    </source>
</evidence>
<dbReference type="Pfam" id="PF06912">
    <property type="entry name" value="DUF1275"/>
    <property type="match status" value="1"/>
</dbReference>
<dbReference type="Proteomes" id="UP001055125">
    <property type="component" value="Unassembled WGS sequence"/>
</dbReference>
<dbReference type="RefSeq" id="WP_238244414.1">
    <property type="nucleotide sequence ID" value="NZ_BPQP01000034.1"/>
</dbReference>
<keyword evidence="1" id="KW-0812">Transmembrane</keyword>
<feature type="transmembrane region" description="Helical" evidence="1">
    <location>
        <begin position="190"/>
        <end position="211"/>
    </location>
</feature>
<dbReference type="PANTHER" id="PTHR37314">
    <property type="entry name" value="SLR0142 PROTEIN"/>
    <property type="match status" value="1"/>
</dbReference>